<keyword evidence="5" id="KW-1185">Reference proteome</keyword>
<gene>
    <name evidence="4" type="ORF">TeGR_g10123</name>
</gene>
<sequence>MATLVNLSPSAELSLVQILGESLSSEAFIADCTAHIAAADAPSLLGAFLAPAAVEGLFGLGDEDSVHAAVALLASLVGRCPAAKQAEHALALVAAVVGHAAAPPALRLSLLVSVYNLRPKPEKHRLLLAVLAFAASSSLAASLSAVYADPAAVISELALDGPQTRELHLALAAAHEPASQASLTAWLRTFDGPGPLAMDAKELETAARAVKAALADPVGLFRSSENLTDMRAVAELKKSPATAPLVTLLEVFVSGSLSDWQAFASSNAALLAKESLDSDKCVESMRLLSLVSLASKNPEVPYSAVAETLQVPLESVEGWVVQAVTAGLLVARMDQARQVVAVERCVHRAFGEQEWKELKGRLDKAKENLRQVRENYVEQVAKQASKK</sequence>
<dbReference type="InterPro" id="IPR000717">
    <property type="entry name" value="PCI_dom"/>
</dbReference>
<comment type="caution">
    <text evidence="4">The sequence shown here is derived from an EMBL/GenBank/DDBJ whole genome shotgun (WGS) entry which is preliminary data.</text>
</comment>
<dbReference type="PROSITE" id="PS50250">
    <property type="entry name" value="PCI"/>
    <property type="match status" value="1"/>
</dbReference>
<evidence type="ECO:0000313" key="5">
    <source>
        <dbReference type="Proteomes" id="UP001165060"/>
    </source>
</evidence>
<comment type="similarity">
    <text evidence="1">Belongs to the CSN7/EIF3M family. CSN7 subfamily.</text>
</comment>
<evidence type="ECO:0000259" key="3">
    <source>
        <dbReference type="PROSITE" id="PS50250"/>
    </source>
</evidence>
<evidence type="ECO:0000256" key="2">
    <source>
        <dbReference type="SAM" id="Coils"/>
    </source>
</evidence>
<dbReference type="PANTHER" id="PTHR15350">
    <property type="entry name" value="COP9 SIGNALOSOME COMPLEX SUBUNIT 7/DENDRITIC CELL PROTEIN GA17"/>
    <property type="match status" value="1"/>
</dbReference>
<organism evidence="4 5">
    <name type="scientific">Tetraparma gracilis</name>
    <dbReference type="NCBI Taxonomy" id="2962635"/>
    <lineage>
        <taxon>Eukaryota</taxon>
        <taxon>Sar</taxon>
        <taxon>Stramenopiles</taxon>
        <taxon>Ochrophyta</taxon>
        <taxon>Bolidophyceae</taxon>
        <taxon>Parmales</taxon>
        <taxon>Triparmaceae</taxon>
        <taxon>Tetraparma</taxon>
    </lineage>
</organism>
<reference evidence="4 5" key="1">
    <citation type="journal article" date="2023" name="Commun. Biol.">
        <title>Genome analysis of Parmales, the sister group of diatoms, reveals the evolutionary specialization of diatoms from phago-mixotrophs to photoautotrophs.</title>
        <authorList>
            <person name="Ban H."/>
            <person name="Sato S."/>
            <person name="Yoshikawa S."/>
            <person name="Yamada K."/>
            <person name="Nakamura Y."/>
            <person name="Ichinomiya M."/>
            <person name="Sato N."/>
            <person name="Blanc-Mathieu R."/>
            <person name="Endo H."/>
            <person name="Kuwata A."/>
            <person name="Ogata H."/>
        </authorList>
    </citation>
    <scope>NUCLEOTIDE SEQUENCE [LARGE SCALE GENOMIC DNA]</scope>
</reference>
<name>A0ABQ6N7W5_9STRA</name>
<proteinExistence type="inferred from homology"/>
<feature type="domain" description="PCI" evidence="3">
    <location>
        <begin position="178"/>
        <end position="347"/>
    </location>
</feature>
<feature type="coiled-coil region" evidence="2">
    <location>
        <begin position="355"/>
        <end position="382"/>
    </location>
</feature>
<evidence type="ECO:0000256" key="1">
    <source>
        <dbReference type="ARBA" id="ARBA00008482"/>
    </source>
</evidence>
<dbReference type="PANTHER" id="PTHR15350:SF2">
    <property type="entry name" value="EUKARYOTIC TRANSLATION INITIATION FACTOR 3 SUBUNIT M"/>
    <property type="match status" value="1"/>
</dbReference>
<dbReference type="SMART" id="SM00088">
    <property type="entry name" value="PINT"/>
    <property type="match status" value="1"/>
</dbReference>
<dbReference type="EMBL" id="BRYB01001055">
    <property type="protein sequence ID" value="GMI42249.1"/>
    <property type="molecule type" value="Genomic_DNA"/>
</dbReference>
<dbReference type="Proteomes" id="UP001165060">
    <property type="component" value="Unassembled WGS sequence"/>
</dbReference>
<accession>A0ABQ6N7W5</accession>
<protein>
    <recommendedName>
        <fullName evidence="3">PCI domain-containing protein</fullName>
    </recommendedName>
</protein>
<keyword evidence="2" id="KW-0175">Coiled coil</keyword>
<evidence type="ECO:0000313" key="4">
    <source>
        <dbReference type="EMBL" id="GMI42249.1"/>
    </source>
</evidence>
<dbReference type="Pfam" id="PF01399">
    <property type="entry name" value="PCI"/>
    <property type="match status" value="1"/>
</dbReference>
<dbReference type="InterPro" id="IPR045237">
    <property type="entry name" value="COPS7/eIF3m"/>
</dbReference>